<accession>A0A8S9RVL2</accession>
<dbReference type="AlphaFoldDB" id="A0A8S9RVL2"/>
<organism evidence="1 2">
    <name type="scientific">Brassica cretica</name>
    <name type="common">Mustard</name>
    <dbReference type="NCBI Taxonomy" id="69181"/>
    <lineage>
        <taxon>Eukaryota</taxon>
        <taxon>Viridiplantae</taxon>
        <taxon>Streptophyta</taxon>
        <taxon>Embryophyta</taxon>
        <taxon>Tracheophyta</taxon>
        <taxon>Spermatophyta</taxon>
        <taxon>Magnoliopsida</taxon>
        <taxon>eudicotyledons</taxon>
        <taxon>Gunneridae</taxon>
        <taxon>Pentapetalae</taxon>
        <taxon>rosids</taxon>
        <taxon>malvids</taxon>
        <taxon>Brassicales</taxon>
        <taxon>Brassicaceae</taxon>
        <taxon>Brassiceae</taxon>
        <taxon>Brassica</taxon>
    </lineage>
</organism>
<gene>
    <name evidence="1" type="ORF">F2Q69_00029280</name>
</gene>
<proteinExistence type="predicted"/>
<dbReference type="EMBL" id="QGKX02000088">
    <property type="protein sequence ID" value="KAF3583734.1"/>
    <property type="molecule type" value="Genomic_DNA"/>
</dbReference>
<name>A0A8S9RVL2_BRACR</name>
<evidence type="ECO:0000313" key="1">
    <source>
        <dbReference type="EMBL" id="KAF3583734.1"/>
    </source>
</evidence>
<protein>
    <submittedName>
        <fullName evidence="1">Uncharacterized protein</fullName>
    </submittedName>
</protein>
<evidence type="ECO:0000313" key="2">
    <source>
        <dbReference type="Proteomes" id="UP000712600"/>
    </source>
</evidence>
<dbReference type="Proteomes" id="UP000712600">
    <property type="component" value="Unassembled WGS sequence"/>
</dbReference>
<comment type="caution">
    <text evidence="1">The sequence shown here is derived from an EMBL/GenBank/DDBJ whole genome shotgun (WGS) entry which is preliminary data.</text>
</comment>
<sequence>MKWVRYGLREIASKSRRECMDSFCIDVSDEFGRHVATEWNTTSVATSVAVRVRVLGRYVTTELVLGSVAT</sequence>
<reference evidence="1" key="1">
    <citation type="submission" date="2019-12" db="EMBL/GenBank/DDBJ databases">
        <title>Genome sequencing and annotation of Brassica cretica.</title>
        <authorList>
            <person name="Studholme D.J."/>
            <person name="Sarris P."/>
        </authorList>
    </citation>
    <scope>NUCLEOTIDE SEQUENCE</scope>
    <source>
        <strain evidence="1">PFS-109/04</strain>
        <tissue evidence="1">Leaf</tissue>
    </source>
</reference>